<dbReference type="Proteomes" id="UP000092600">
    <property type="component" value="Unassembled WGS sequence"/>
</dbReference>
<evidence type="ECO:0000256" key="5">
    <source>
        <dbReference type="ARBA" id="ARBA00023242"/>
    </source>
</evidence>
<dbReference type="GO" id="GO:0003677">
    <property type="term" value="F:DNA binding"/>
    <property type="evidence" value="ECO:0007669"/>
    <property type="project" value="UniProtKB-KW"/>
</dbReference>
<evidence type="ECO:0000256" key="6">
    <source>
        <dbReference type="SAM" id="MobiDB-lite"/>
    </source>
</evidence>
<evidence type="ECO:0000259" key="9">
    <source>
        <dbReference type="PROSITE" id="PS51294"/>
    </source>
</evidence>
<name>A0A199UDT1_ANACO</name>
<dbReference type="PROSITE" id="PS51294">
    <property type="entry name" value="HTH_MYB"/>
    <property type="match status" value="1"/>
</dbReference>
<dbReference type="Pfam" id="PF23671">
    <property type="entry name" value="HTH_70"/>
    <property type="match status" value="1"/>
</dbReference>
<dbReference type="PROSITE" id="PS50090">
    <property type="entry name" value="MYB_LIKE"/>
    <property type="match status" value="1"/>
</dbReference>
<evidence type="ECO:0000259" key="8">
    <source>
        <dbReference type="PROSITE" id="PS51293"/>
    </source>
</evidence>
<dbReference type="AlphaFoldDB" id="A0A199UDT1"/>
<evidence type="ECO:0000256" key="1">
    <source>
        <dbReference type="ARBA" id="ARBA00004123"/>
    </source>
</evidence>
<dbReference type="InterPro" id="IPR056195">
    <property type="entry name" value="HTH_70"/>
</dbReference>
<dbReference type="GO" id="GO:0003700">
    <property type="term" value="F:DNA-binding transcription factor activity"/>
    <property type="evidence" value="ECO:0007669"/>
    <property type="project" value="UniProtKB-ARBA"/>
</dbReference>
<dbReference type="GO" id="GO:0005634">
    <property type="term" value="C:nucleus"/>
    <property type="evidence" value="ECO:0007669"/>
    <property type="project" value="UniProtKB-SubCell"/>
</dbReference>
<sequence>MNSLDNEEWTPSERKRFDEALSEIDFHEPNWLEELAQRFPTKTMRQLRDQYVDHIVDMQCTYIERSMPLEYVNPVDMLENDNFGLPVTEEGEESQSFEAALMEATTKMSDAKSLSPQSINKLVSEHLGIVGVDAEEKEKVGGQFGARTSTKGKPWTEEEHRLFLIGLSVHGRGEWRTIAKNFVITRTPTQVASHAQKYYNRKLVLKEKRRHSIHDIRNMEDNVEGALEKSLCERVRPTKTYSVGTKTNQKKPTSSATTTQGIGSLSLSPIRATTLSEQLVRSVIFTSGFRIGLSHISAITLDDMLHTTSFPPLACAALPFLPPAPFPKP</sequence>
<keyword evidence="4" id="KW-0804">Transcription</keyword>
<accession>A0A199UDT1</accession>
<protein>
    <submittedName>
        <fullName evidence="10">Transcription factor DIVARICATA</fullName>
    </submittedName>
</protein>
<evidence type="ECO:0000256" key="4">
    <source>
        <dbReference type="ARBA" id="ARBA00023163"/>
    </source>
</evidence>
<proteinExistence type="predicted"/>
<dbReference type="SMART" id="SM00717">
    <property type="entry name" value="SANT"/>
    <property type="match status" value="2"/>
</dbReference>
<dbReference type="PANTHER" id="PTHR44042:SF11">
    <property type="entry name" value="OS06G0173800 PROTEIN"/>
    <property type="match status" value="1"/>
</dbReference>
<dbReference type="FunFam" id="1.10.10.60:FF:000009">
    <property type="entry name" value="transcription factor MYB1R1"/>
    <property type="match status" value="1"/>
</dbReference>
<evidence type="ECO:0000313" key="11">
    <source>
        <dbReference type="Proteomes" id="UP000092600"/>
    </source>
</evidence>
<keyword evidence="3" id="KW-0238">DNA-binding</keyword>
<dbReference type="CDD" id="cd00167">
    <property type="entry name" value="SANT"/>
    <property type="match status" value="2"/>
</dbReference>
<dbReference type="Gene3D" id="1.10.10.60">
    <property type="entry name" value="Homeodomain-like"/>
    <property type="match status" value="2"/>
</dbReference>
<dbReference type="PANTHER" id="PTHR44042">
    <property type="entry name" value="DUPLICATED HOMEODOMAIN-LIKE SUPERFAMILY PROTEIN-RELATED"/>
    <property type="match status" value="1"/>
</dbReference>
<dbReference type="InterPro" id="IPR017930">
    <property type="entry name" value="Myb_dom"/>
</dbReference>
<dbReference type="EMBL" id="LSRQ01008403">
    <property type="protein sequence ID" value="OAY63017.1"/>
    <property type="molecule type" value="Genomic_DNA"/>
</dbReference>
<dbReference type="InterPro" id="IPR006447">
    <property type="entry name" value="Myb_dom_plants"/>
</dbReference>
<dbReference type="Pfam" id="PF00249">
    <property type="entry name" value="Myb_DNA-binding"/>
    <property type="match status" value="1"/>
</dbReference>
<organism evidence="10 11">
    <name type="scientific">Ananas comosus</name>
    <name type="common">Pineapple</name>
    <name type="synonym">Ananas ananas</name>
    <dbReference type="NCBI Taxonomy" id="4615"/>
    <lineage>
        <taxon>Eukaryota</taxon>
        <taxon>Viridiplantae</taxon>
        <taxon>Streptophyta</taxon>
        <taxon>Embryophyta</taxon>
        <taxon>Tracheophyta</taxon>
        <taxon>Spermatophyta</taxon>
        <taxon>Magnoliopsida</taxon>
        <taxon>Liliopsida</taxon>
        <taxon>Poales</taxon>
        <taxon>Bromeliaceae</taxon>
        <taxon>Bromelioideae</taxon>
        <taxon>Ananas</taxon>
    </lineage>
</organism>
<evidence type="ECO:0000259" key="7">
    <source>
        <dbReference type="PROSITE" id="PS50090"/>
    </source>
</evidence>
<evidence type="ECO:0000313" key="10">
    <source>
        <dbReference type="EMBL" id="OAY63017.1"/>
    </source>
</evidence>
<dbReference type="InterPro" id="IPR001005">
    <property type="entry name" value="SANT/Myb"/>
</dbReference>
<reference evidence="10 11" key="1">
    <citation type="journal article" date="2016" name="DNA Res.">
        <title>The draft genome of MD-2 pineapple using hybrid error correction of long reads.</title>
        <authorList>
            <person name="Redwan R.M."/>
            <person name="Saidin A."/>
            <person name="Kumar S.V."/>
        </authorList>
    </citation>
    <scope>NUCLEOTIDE SEQUENCE [LARGE SCALE GENOMIC DNA]</scope>
    <source>
        <strain evidence="11">cv. MD2</strain>
        <tissue evidence="10">Leaf</tissue>
    </source>
</reference>
<comment type="subcellular location">
    <subcellularLocation>
        <location evidence="1">Nucleus</location>
    </subcellularLocation>
</comment>
<keyword evidence="2" id="KW-0805">Transcription regulation</keyword>
<dbReference type="InterPro" id="IPR009057">
    <property type="entry name" value="Homeodomain-like_sf"/>
</dbReference>
<dbReference type="InterPro" id="IPR017884">
    <property type="entry name" value="SANT_dom"/>
</dbReference>
<gene>
    <name evidence="10" type="ORF">ACMD2_03826</name>
</gene>
<evidence type="ECO:0000256" key="2">
    <source>
        <dbReference type="ARBA" id="ARBA00023015"/>
    </source>
</evidence>
<feature type="domain" description="SANT" evidence="8">
    <location>
        <begin position="155"/>
        <end position="203"/>
    </location>
</feature>
<feature type="region of interest" description="Disordered" evidence="6">
    <location>
        <begin position="242"/>
        <end position="261"/>
    </location>
</feature>
<dbReference type="GO" id="GO:0009739">
    <property type="term" value="P:response to gibberellin"/>
    <property type="evidence" value="ECO:0007669"/>
    <property type="project" value="UniProtKB-ARBA"/>
</dbReference>
<feature type="domain" description="HTH myb-type" evidence="9">
    <location>
        <begin position="147"/>
        <end position="203"/>
    </location>
</feature>
<dbReference type="STRING" id="4615.A0A199UDT1"/>
<evidence type="ECO:0000256" key="3">
    <source>
        <dbReference type="ARBA" id="ARBA00023125"/>
    </source>
</evidence>
<keyword evidence="5" id="KW-0539">Nucleus</keyword>
<dbReference type="PROSITE" id="PS51293">
    <property type="entry name" value="SANT"/>
    <property type="match status" value="1"/>
</dbReference>
<dbReference type="GO" id="GO:0009744">
    <property type="term" value="P:response to sucrose"/>
    <property type="evidence" value="ECO:0007669"/>
    <property type="project" value="UniProtKB-ARBA"/>
</dbReference>
<dbReference type="SUPFAM" id="SSF46689">
    <property type="entry name" value="Homeodomain-like"/>
    <property type="match status" value="1"/>
</dbReference>
<feature type="domain" description="Myb-like" evidence="7">
    <location>
        <begin position="147"/>
        <end position="199"/>
    </location>
</feature>
<comment type="caution">
    <text evidence="10">The sequence shown here is derived from an EMBL/GenBank/DDBJ whole genome shotgun (WGS) entry which is preliminary data.</text>
</comment>
<dbReference type="NCBIfam" id="TIGR01557">
    <property type="entry name" value="myb_SHAQKYF"/>
    <property type="match status" value="1"/>
</dbReference>